<dbReference type="WBParaSite" id="SVE_0181800.1">
    <property type="protein sequence ID" value="SVE_0181800.1"/>
    <property type="gene ID" value="SVE_0181800"/>
</dbReference>
<evidence type="ECO:0000256" key="1">
    <source>
        <dbReference type="SAM" id="SignalP"/>
    </source>
</evidence>
<dbReference type="Gene3D" id="3.20.20.80">
    <property type="entry name" value="Glycosidases"/>
    <property type="match status" value="1"/>
</dbReference>
<dbReference type="SUPFAM" id="SSF51445">
    <property type="entry name" value="(Trans)glycosidases"/>
    <property type="match status" value="1"/>
</dbReference>
<feature type="chain" id="PRO_5005329162" evidence="1">
    <location>
        <begin position="22"/>
        <end position="249"/>
    </location>
</feature>
<name>A0A0K0EZ59_STRVS</name>
<reference evidence="2" key="1">
    <citation type="submission" date="2014-07" db="EMBL/GenBank/DDBJ databases">
        <authorList>
            <person name="Martin A.A"/>
            <person name="De Silva N."/>
        </authorList>
    </citation>
    <scope>NUCLEOTIDE SEQUENCE</scope>
</reference>
<evidence type="ECO:0000313" key="3">
    <source>
        <dbReference type="WBParaSite" id="SVE_0181800.1"/>
    </source>
</evidence>
<feature type="signal peptide" evidence="1">
    <location>
        <begin position="1"/>
        <end position="21"/>
    </location>
</feature>
<evidence type="ECO:0000313" key="2">
    <source>
        <dbReference type="Proteomes" id="UP000035680"/>
    </source>
</evidence>
<dbReference type="AlphaFoldDB" id="A0A0K0EZ59"/>
<accession>A0A0K0EZ59</accession>
<reference evidence="3" key="2">
    <citation type="submission" date="2015-08" db="UniProtKB">
        <authorList>
            <consortium name="WormBaseParasite"/>
        </authorList>
    </citation>
    <scope>IDENTIFICATION</scope>
</reference>
<keyword evidence="1" id="KW-0732">Signal</keyword>
<sequence>MIYKVITTFLVLSTVFVSTNAEYLNAADVAGNFSVSQLSCIRTNGYSAIFTQIYAGFDGVDKTGSQNVINAHSAGLGTEVYINPYPRGLPSSVQFDEAYHLLNSSNIHVRTIWLKVTGRKEWHYTPQDNIDFIFRMMYRAAQYGVNLGIYTNWYDWVRITGNTKAFQHYNVPLWYWDAYGFGSSAESSPNFSDFRPFGSWNSASAKEYGFNDYLCSATLSKIVYSQSASFMKFKGDKNMTQPVAGSAIF</sequence>
<dbReference type="Proteomes" id="UP000035680">
    <property type="component" value="Unassembled WGS sequence"/>
</dbReference>
<dbReference type="InterPro" id="IPR051595">
    <property type="entry name" value="GH25_Enzymes"/>
</dbReference>
<protein>
    <submittedName>
        <fullName evidence="3">GH26 domain-containing protein</fullName>
    </submittedName>
</protein>
<dbReference type="InterPro" id="IPR017853">
    <property type="entry name" value="GH"/>
</dbReference>
<proteinExistence type="predicted"/>
<keyword evidence="2" id="KW-1185">Reference proteome</keyword>
<dbReference type="GO" id="GO:0045087">
    <property type="term" value="P:innate immune response"/>
    <property type="evidence" value="ECO:0007669"/>
    <property type="project" value="TreeGrafter"/>
</dbReference>
<dbReference type="PANTHER" id="PTHR23208:SF36">
    <property type="entry name" value="LYSOZYME-RELATED"/>
    <property type="match status" value="1"/>
</dbReference>
<dbReference type="PANTHER" id="PTHR23208">
    <property type="entry name" value="LYSOZYME PROTEIN"/>
    <property type="match status" value="1"/>
</dbReference>
<dbReference type="GO" id="GO:0007165">
    <property type="term" value="P:signal transduction"/>
    <property type="evidence" value="ECO:0007669"/>
    <property type="project" value="TreeGrafter"/>
</dbReference>
<organism evidence="2 3">
    <name type="scientific">Strongyloides venezuelensis</name>
    <name type="common">Threadworm</name>
    <dbReference type="NCBI Taxonomy" id="75913"/>
    <lineage>
        <taxon>Eukaryota</taxon>
        <taxon>Metazoa</taxon>
        <taxon>Ecdysozoa</taxon>
        <taxon>Nematoda</taxon>
        <taxon>Chromadorea</taxon>
        <taxon>Rhabditida</taxon>
        <taxon>Tylenchina</taxon>
        <taxon>Panagrolaimomorpha</taxon>
        <taxon>Strongyloidoidea</taxon>
        <taxon>Strongyloididae</taxon>
        <taxon>Strongyloides</taxon>
    </lineage>
</organism>